<dbReference type="AlphaFoldDB" id="E3NNP2"/>
<reference evidence="3" key="1">
    <citation type="submission" date="2007-07" db="EMBL/GenBank/DDBJ databases">
        <title>PCAP assembly of the Caenorhabditis remanei genome.</title>
        <authorList>
            <consortium name="The Caenorhabditis remanei Sequencing Consortium"/>
            <person name="Wilson R.K."/>
        </authorList>
    </citation>
    <scope>NUCLEOTIDE SEQUENCE [LARGE SCALE GENOMIC DNA]</scope>
    <source>
        <strain evidence="3">PB4641</strain>
    </source>
</reference>
<dbReference type="OMA" id="YLTENWS"/>
<feature type="compositionally biased region" description="Polar residues" evidence="1">
    <location>
        <begin position="406"/>
        <end position="417"/>
    </location>
</feature>
<evidence type="ECO:0000256" key="1">
    <source>
        <dbReference type="SAM" id="MobiDB-lite"/>
    </source>
</evidence>
<keyword evidence="4" id="KW-1185">Reference proteome</keyword>
<accession>E3NNP2</accession>
<dbReference type="STRING" id="31234.E3NNP2"/>
<dbReference type="HOGENOM" id="CLU_641307_0_0_1"/>
<protein>
    <recommendedName>
        <fullName evidence="2">Integrase catalytic domain-containing protein</fullName>
    </recommendedName>
</protein>
<dbReference type="PANTHER" id="PTHR47331:SF2">
    <property type="match status" value="1"/>
</dbReference>
<organism evidence="4">
    <name type="scientific">Caenorhabditis remanei</name>
    <name type="common">Caenorhabditis vulgaris</name>
    <dbReference type="NCBI Taxonomy" id="31234"/>
    <lineage>
        <taxon>Eukaryota</taxon>
        <taxon>Metazoa</taxon>
        <taxon>Ecdysozoa</taxon>
        <taxon>Nematoda</taxon>
        <taxon>Chromadorea</taxon>
        <taxon>Rhabditida</taxon>
        <taxon>Rhabditina</taxon>
        <taxon>Rhabditomorpha</taxon>
        <taxon>Rhabditoidea</taxon>
        <taxon>Rhabditidae</taxon>
        <taxon>Peloderinae</taxon>
        <taxon>Caenorhabditis</taxon>
    </lineage>
</organism>
<dbReference type="eggNOG" id="KOG0017">
    <property type="taxonomic scope" value="Eukaryota"/>
</dbReference>
<name>E3NNP2_CAERE</name>
<dbReference type="InParanoid" id="E3NNP2"/>
<dbReference type="Gene3D" id="3.30.420.10">
    <property type="entry name" value="Ribonuclease H-like superfamily/Ribonuclease H"/>
    <property type="match status" value="1"/>
</dbReference>
<dbReference type="PANTHER" id="PTHR47331">
    <property type="entry name" value="PHD-TYPE DOMAIN-CONTAINING PROTEIN"/>
    <property type="match status" value="1"/>
</dbReference>
<dbReference type="GO" id="GO:0003676">
    <property type="term" value="F:nucleic acid binding"/>
    <property type="evidence" value="ECO:0007669"/>
    <property type="project" value="InterPro"/>
</dbReference>
<dbReference type="OrthoDB" id="5871302at2759"/>
<feature type="domain" description="Integrase catalytic" evidence="2">
    <location>
        <begin position="1"/>
        <end position="105"/>
    </location>
</feature>
<dbReference type="PROSITE" id="PS50994">
    <property type="entry name" value="INTEGRASE"/>
    <property type="match status" value="1"/>
</dbReference>
<dbReference type="Pfam" id="PF18701">
    <property type="entry name" value="DUF5641"/>
    <property type="match status" value="1"/>
</dbReference>
<proteinExistence type="predicted"/>
<dbReference type="InterPro" id="IPR040676">
    <property type="entry name" value="DUF5641"/>
</dbReference>
<dbReference type="InterPro" id="IPR001584">
    <property type="entry name" value="Integrase_cat-core"/>
</dbReference>
<feature type="region of interest" description="Disordered" evidence="1">
    <location>
        <begin position="232"/>
        <end position="428"/>
    </location>
</feature>
<dbReference type="SUPFAM" id="SSF53098">
    <property type="entry name" value="Ribonuclease H-like"/>
    <property type="match status" value="1"/>
</dbReference>
<gene>
    <name evidence="3" type="ORF">CRE_15175</name>
</gene>
<dbReference type="GO" id="GO:0015074">
    <property type="term" value="P:DNA integration"/>
    <property type="evidence" value="ECO:0007669"/>
    <property type="project" value="InterPro"/>
</dbReference>
<dbReference type="InterPro" id="IPR012337">
    <property type="entry name" value="RNaseH-like_sf"/>
</dbReference>
<dbReference type="EMBL" id="DS269234">
    <property type="protein sequence ID" value="EFP11461.1"/>
    <property type="molecule type" value="Genomic_DNA"/>
</dbReference>
<feature type="compositionally biased region" description="Polar residues" evidence="1">
    <location>
        <begin position="284"/>
        <end position="300"/>
    </location>
</feature>
<dbReference type="InterPro" id="IPR036397">
    <property type="entry name" value="RNaseH_sf"/>
</dbReference>
<dbReference type="Proteomes" id="UP000008281">
    <property type="component" value="Unassembled WGS sequence"/>
</dbReference>
<evidence type="ECO:0000313" key="3">
    <source>
        <dbReference type="EMBL" id="EFP11461.1"/>
    </source>
</evidence>
<feature type="compositionally biased region" description="Polar residues" evidence="1">
    <location>
        <begin position="369"/>
        <end position="387"/>
    </location>
</feature>
<evidence type="ECO:0000259" key="2">
    <source>
        <dbReference type="PROSITE" id="PS50994"/>
    </source>
</evidence>
<feature type="compositionally biased region" description="Polar residues" evidence="1">
    <location>
        <begin position="319"/>
        <end position="334"/>
    </location>
</feature>
<feature type="compositionally biased region" description="Basic residues" evidence="1">
    <location>
        <begin position="418"/>
        <end position="428"/>
    </location>
</feature>
<sequence>MMNYDLKTLVNSSQTLTSFMSHNGIEIKLITPLSPWQGGIYERLVGLVKNMIYKTIGTSILPFLEMETLIIEVEGILNSRPITPCKKDILDLPAIRPIDFIVPNVKIAVPEATNSGFQDAKYYLTENWSRNYLEELGRIKEKLWDQFAIGYYTTLREYKLDKKHHAHLQPKVGHVVLIDTQTILQRHKWPLGVITSIKRSIDGQPQSVMVRCGTKELEKSVNQLIPLEDLGLPAEDLNEEEKSKSVPPQIESKSFPTILPTKTPDTLLRKRGRPPGSKNKPKDSTNQGNTTTTSDNQGPATSRFKSKSRGPKVIEKLVNNGQKTPTHNQSTSSRKANKKQAEEPPAPPQLQGKEDRSRPYLPRKAKICTPNNGNQDTQPTGENQSISPKEKMFGSSAPGVSRPSYGRSQPENVSGRSSRYRSRKTPDL</sequence>
<evidence type="ECO:0000313" key="4">
    <source>
        <dbReference type="Proteomes" id="UP000008281"/>
    </source>
</evidence>